<keyword evidence="5" id="KW-1185">Reference proteome</keyword>
<dbReference type="Gene3D" id="1.10.10.60">
    <property type="entry name" value="Homeodomain-like"/>
    <property type="match status" value="1"/>
</dbReference>
<dbReference type="GO" id="GO:0043565">
    <property type="term" value="F:sequence-specific DNA binding"/>
    <property type="evidence" value="ECO:0007669"/>
    <property type="project" value="InterPro"/>
</dbReference>
<dbReference type="InterPro" id="IPR018060">
    <property type="entry name" value="HTH_AraC"/>
</dbReference>
<keyword evidence="1" id="KW-0805">Transcription regulation</keyword>
<accession>V6J2B0</accession>
<dbReference type="InterPro" id="IPR009594">
    <property type="entry name" value="Tscrpt_reg_HTH_AraC_N"/>
</dbReference>
<gene>
    <name evidence="4" type="ORF">P343_15065</name>
</gene>
<dbReference type="EMBL" id="AWTC01000016">
    <property type="protein sequence ID" value="EST10894.1"/>
    <property type="molecule type" value="Genomic_DNA"/>
</dbReference>
<dbReference type="STRING" id="1395513.P343_15065"/>
<dbReference type="SMART" id="SM00342">
    <property type="entry name" value="HTH_ARAC"/>
    <property type="match status" value="1"/>
</dbReference>
<evidence type="ECO:0000259" key="3">
    <source>
        <dbReference type="PROSITE" id="PS01124"/>
    </source>
</evidence>
<evidence type="ECO:0000256" key="1">
    <source>
        <dbReference type="ARBA" id="ARBA00023015"/>
    </source>
</evidence>
<dbReference type="Pfam" id="PF06719">
    <property type="entry name" value="AraC_N"/>
    <property type="match status" value="1"/>
</dbReference>
<dbReference type="SUPFAM" id="SSF46689">
    <property type="entry name" value="Homeodomain-like"/>
    <property type="match status" value="2"/>
</dbReference>
<evidence type="ECO:0000256" key="2">
    <source>
        <dbReference type="ARBA" id="ARBA00023163"/>
    </source>
</evidence>
<dbReference type="PATRIC" id="fig|1395513.3.peg.3061"/>
<name>V6J2B0_9BACL</name>
<feature type="domain" description="HTH araC/xylS-type" evidence="3">
    <location>
        <begin position="214"/>
        <end position="312"/>
    </location>
</feature>
<keyword evidence="2" id="KW-0804">Transcription</keyword>
<dbReference type="GO" id="GO:0003700">
    <property type="term" value="F:DNA-binding transcription factor activity"/>
    <property type="evidence" value="ECO:0007669"/>
    <property type="project" value="InterPro"/>
</dbReference>
<dbReference type="Proteomes" id="UP000018296">
    <property type="component" value="Unassembled WGS sequence"/>
</dbReference>
<dbReference type="eggNOG" id="COG2207">
    <property type="taxonomic scope" value="Bacteria"/>
</dbReference>
<dbReference type="Pfam" id="PF12833">
    <property type="entry name" value="HTH_18"/>
    <property type="match status" value="1"/>
</dbReference>
<organism evidence="4 5">
    <name type="scientific">Sporolactobacillus laevolacticus DSM 442</name>
    <dbReference type="NCBI Taxonomy" id="1395513"/>
    <lineage>
        <taxon>Bacteria</taxon>
        <taxon>Bacillati</taxon>
        <taxon>Bacillota</taxon>
        <taxon>Bacilli</taxon>
        <taxon>Bacillales</taxon>
        <taxon>Sporolactobacillaceae</taxon>
        <taxon>Sporolactobacillus</taxon>
    </lineage>
</organism>
<protein>
    <submittedName>
        <fullName evidence="4">AraC family transcriptional regulator</fullName>
    </submittedName>
</protein>
<sequence length="325" mass="36323">MEFMPEQRVGKQANFGKSVSIHKKALDQLIAMTDRITSADGRTPTIVPFLTIVRSSRETPKSQGVLTPSFCLILRGTKKFYLGQEIFHYSAGDYLTSLIDIPAAAQVIDATEESPYIGLRVDFTTQEIASVAMEAEISTEPKEKNRGAGAFIGKSDAALLDIFFRLLTLVDKSKNVRFLSELIKREMIFNLLSGDFGHLFLQKALFDQRADGVGKAIHWVKENYARSFTIEELAKSCNMSISGLHHKFKAVTTMGPLQYQKQLRLLEARRLMLSGPMGATTAALTVGYESPSQFNREYRRLFGLPPLQDMKSLRRTSYAGGFEDS</sequence>
<dbReference type="AlphaFoldDB" id="V6J2B0"/>
<dbReference type="PANTHER" id="PTHR43436:SF1">
    <property type="entry name" value="TRANSCRIPTIONAL REGULATORY PROTEIN"/>
    <property type="match status" value="1"/>
</dbReference>
<dbReference type="PANTHER" id="PTHR43436">
    <property type="entry name" value="ARAC-FAMILY TRANSCRIPTIONAL REGULATOR"/>
    <property type="match status" value="1"/>
</dbReference>
<evidence type="ECO:0000313" key="4">
    <source>
        <dbReference type="EMBL" id="EST10894.1"/>
    </source>
</evidence>
<dbReference type="PROSITE" id="PS01124">
    <property type="entry name" value="HTH_ARAC_FAMILY_2"/>
    <property type="match status" value="1"/>
</dbReference>
<reference evidence="4 5" key="1">
    <citation type="journal article" date="2013" name="Genome Announc.">
        <title>Genome Sequence of Sporolactobacillus laevolacticus DSM442, an Efficient Polymer-Grade D-Lactate Producer from Agricultural Waste Cottonseed as a Nitrogen Source.</title>
        <authorList>
            <person name="Wang H."/>
            <person name="Wang L."/>
            <person name="Ju J."/>
            <person name="Yu B."/>
            <person name="Ma Y."/>
        </authorList>
    </citation>
    <scope>NUCLEOTIDE SEQUENCE [LARGE SCALE GENOMIC DNA]</scope>
    <source>
        <strain evidence="4 5">DSM 442</strain>
    </source>
</reference>
<comment type="caution">
    <text evidence="4">The sequence shown here is derived from an EMBL/GenBank/DDBJ whole genome shotgun (WGS) entry which is preliminary data.</text>
</comment>
<dbReference type="InterPro" id="IPR009057">
    <property type="entry name" value="Homeodomain-like_sf"/>
</dbReference>
<evidence type="ECO:0000313" key="5">
    <source>
        <dbReference type="Proteomes" id="UP000018296"/>
    </source>
</evidence>
<proteinExistence type="predicted"/>